<keyword evidence="1" id="KW-0812">Transmembrane</keyword>
<evidence type="ECO:0000313" key="2">
    <source>
        <dbReference type="EMBL" id="SPH18593.1"/>
    </source>
</evidence>
<protein>
    <submittedName>
        <fullName evidence="2">Uncharacterized protein</fullName>
    </submittedName>
</protein>
<dbReference type="AlphaFoldDB" id="A0A2R8B7Y0"/>
<dbReference type="EMBL" id="OMOQ01000001">
    <property type="protein sequence ID" value="SPH18593.1"/>
    <property type="molecule type" value="Genomic_DNA"/>
</dbReference>
<dbReference type="Proteomes" id="UP000244924">
    <property type="component" value="Unassembled WGS sequence"/>
</dbReference>
<sequence>MPAQALWAYPRDGWTVGVVVLRLVNGFGFRRQARRPGMYFALGIGMIAIYVSITLDMDNVVIVLAALYLALVIRRLALNPARGFRLGRTAVDWVNGRRKECVIYDDIEGVSIGRDIKGQTVCVLRLRNGDKAALPGAEDFEPAQLIHEFGLRGVPVRA</sequence>
<feature type="transmembrane region" description="Helical" evidence="1">
    <location>
        <begin position="6"/>
        <end position="24"/>
    </location>
</feature>
<feature type="transmembrane region" description="Helical" evidence="1">
    <location>
        <begin position="59"/>
        <end position="78"/>
    </location>
</feature>
<evidence type="ECO:0000313" key="3">
    <source>
        <dbReference type="Proteomes" id="UP000244924"/>
    </source>
</evidence>
<evidence type="ECO:0000256" key="1">
    <source>
        <dbReference type="SAM" id="Phobius"/>
    </source>
</evidence>
<keyword evidence="3" id="KW-1185">Reference proteome</keyword>
<accession>A0A2R8B7Y0</accession>
<keyword evidence="1" id="KW-1133">Transmembrane helix</keyword>
<proteinExistence type="predicted"/>
<reference evidence="2 3" key="1">
    <citation type="submission" date="2018-03" db="EMBL/GenBank/DDBJ databases">
        <authorList>
            <person name="Keele B.F."/>
        </authorList>
    </citation>
    <scope>NUCLEOTIDE SEQUENCE [LARGE SCALE GENOMIC DNA]</scope>
    <source>
        <strain evidence="2 3">CECT 8626</strain>
    </source>
</reference>
<name>A0A2R8B7Y0_9RHOB</name>
<gene>
    <name evidence="2" type="ORF">DEA8626_02133</name>
</gene>
<feature type="transmembrane region" description="Helical" evidence="1">
    <location>
        <begin position="36"/>
        <end position="53"/>
    </location>
</feature>
<organism evidence="2 3">
    <name type="scientific">Albidovulum aquaemixtae</name>
    <dbReference type="NCBI Taxonomy" id="1542388"/>
    <lineage>
        <taxon>Bacteria</taxon>
        <taxon>Pseudomonadati</taxon>
        <taxon>Pseudomonadota</taxon>
        <taxon>Alphaproteobacteria</taxon>
        <taxon>Rhodobacterales</taxon>
        <taxon>Paracoccaceae</taxon>
        <taxon>Albidovulum</taxon>
    </lineage>
</organism>
<keyword evidence="1" id="KW-0472">Membrane</keyword>